<dbReference type="SMART" id="SM00471">
    <property type="entry name" value="HDc"/>
    <property type="match status" value="1"/>
</dbReference>
<feature type="binding site" evidence="8">
    <location>
        <position position="449"/>
    </location>
    <ligand>
        <name>Zn(2+)</name>
        <dbReference type="ChEBI" id="CHEBI:29105"/>
        <label>2</label>
    </ligand>
</feature>
<name>A0A8S1GXP3_9PELO</name>
<dbReference type="EMBL" id="CAJGYM010000007">
    <property type="protein sequence ID" value="CAD6187653.1"/>
    <property type="molecule type" value="Genomic_DNA"/>
</dbReference>
<dbReference type="InterPro" id="IPR003607">
    <property type="entry name" value="HD/PDEase_dom"/>
</dbReference>
<dbReference type="GO" id="GO:0042542">
    <property type="term" value="P:response to hydrogen peroxide"/>
    <property type="evidence" value="ECO:0007669"/>
    <property type="project" value="UniProtKB-ARBA"/>
</dbReference>
<feature type="binding site" evidence="8">
    <location>
        <position position="570"/>
    </location>
    <ligand>
        <name>Zn(2+)</name>
        <dbReference type="ChEBI" id="CHEBI:29105"/>
        <label>1</label>
    </ligand>
</feature>
<evidence type="ECO:0000256" key="2">
    <source>
        <dbReference type="ARBA" id="ARBA00007648"/>
    </source>
</evidence>
<dbReference type="FunFam" id="1.10.1300.10:FF:000003">
    <property type="entry name" value="Phosphodiesterase"/>
    <property type="match status" value="1"/>
</dbReference>
<feature type="binding site" evidence="8">
    <location>
        <position position="412"/>
    </location>
    <ligand>
        <name>Zn(2+)</name>
        <dbReference type="ChEBI" id="CHEBI:29105"/>
        <label>1</label>
    </ligand>
</feature>
<dbReference type="InterPro" id="IPR023174">
    <property type="entry name" value="PDEase_CS"/>
</dbReference>
<dbReference type="EC" id="3.1.4.-" evidence="9"/>
<dbReference type="Proteomes" id="UP000835052">
    <property type="component" value="Unassembled WGS sequence"/>
</dbReference>
<feature type="binding site" evidence="8">
    <location>
        <position position="448"/>
    </location>
    <ligand>
        <name>Zn(2+)</name>
        <dbReference type="ChEBI" id="CHEBI:29105"/>
        <label>1</label>
    </ligand>
</feature>
<evidence type="ECO:0000313" key="12">
    <source>
        <dbReference type="EMBL" id="CAD6187653.1"/>
    </source>
</evidence>
<dbReference type="GO" id="GO:0010754">
    <property type="term" value="P:negative regulation of cGMP-mediated signaling"/>
    <property type="evidence" value="ECO:0007669"/>
    <property type="project" value="UniProtKB-ARBA"/>
</dbReference>
<evidence type="ECO:0000256" key="3">
    <source>
        <dbReference type="ARBA" id="ARBA00022535"/>
    </source>
</evidence>
<organism evidence="12 13">
    <name type="scientific">Caenorhabditis auriculariae</name>
    <dbReference type="NCBI Taxonomy" id="2777116"/>
    <lineage>
        <taxon>Eukaryota</taxon>
        <taxon>Metazoa</taxon>
        <taxon>Ecdysozoa</taxon>
        <taxon>Nematoda</taxon>
        <taxon>Chromadorea</taxon>
        <taxon>Rhabditida</taxon>
        <taxon>Rhabditina</taxon>
        <taxon>Rhabditomorpha</taxon>
        <taxon>Rhabditoidea</taxon>
        <taxon>Rhabditidae</taxon>
        <taxon>Peloderinae</taxon>
        <taxon>Caenorhabditis</taxon>
    </lineage>
</organism>
<dbReference type="GO" id="GO:0007635">
    <property type="term" value="P:chemosensory behavior"/>
    <property type="evidence" value="ECO:0007669"/>
    <property type="project" value="UniProtKB-ARBA"/>
</dbReference>
<dbReference type="Gene3D" id="3.30.450.40">
    <property type="match status" value="1"/>
</dbReference>
<dbReference type="GO" id="GO:0008340">
    <property type="term" value="P:determination of adult lifespan"/>
    <property type="evidence" value="ECO:0007669"/>
    <property type="project" value="UniProtKB-ARBA"/>
</dbReference>
<dbReference type="PROSITE" id="PS51845">
    <property type="entry name" value="PDEASE_I_2"/>
    <property type="match status" value="1"/>
</dbReference>
<comment type="caution">
    <text evidence="12">The sequence shown here is derived from an EMBL/GenBank/DDBJ whole genome shotgun (WGS) entry which is preliminary data.</text>
</comment>
<evidence type="ECO:0000256" key="8">
    <source>
        <dbReference type="PIRSR" id="PIRSR623088-3"/>
    </source>
</evidence>
<evidence type="ECO:0000256" key="6">
    <source>
        <dbReference type="PIRSR" id="PIRSR623088-1"/>
    </source>
</evidence>
<dbReference type="Gene3D" id="1.10.1300.10">
    <property type="entry name" value="3'5'-cyclic nucleotide phosphodiesterase, catalytic domain"/>
    <property type="match status" value="1"/>
</dbReference>
<reference evidence="12" key="1">
    <citation type="submission" date="2020-10" db="EMBL/GenBank/DDBJ databases">
        <authorList>
            <person name="Kikuchi T."/>
        </authorList>
    </citation>
    <scope>NUCLEOTIDE SEQUENCE</scope>
    <source>
        <strain evidence="12">NKZ352</strain>
    </source>
</reference>
<accession>A0A8S1GXP3</accession>
<keyword evidence="4 8" id="KW-0479">Metal-binding</keyword>
<dbReference type="SMART" id="SM00065">
    <property type="entry name" value="GAF"/>
    <property type="match status" value="1"/>
</dbReference>
<feature type="binding site" evidence="7">
    <location>
        <position position="449"/>
    </location>
    <ligand>
        <name>AMP</name>
        <dbReference type="ChEBI" id="CHEBI:456215"/>
    </ligand>
</feature>
<dbReference type="PRINTS" id="PR00387">
    <property type="entry name" value="PDIESTERASE1"/>
</dbReference>
<comment type="cofactor">
    <cofactor evidence="9">
        <name>a divalent metal cation</name>
        <dbReference type="ChEBI" id="CHEBI:60240"/>
    </cofactor>
    <text evidence="9">Binds 2 divalent metal cations per subunit. Site 1 may preferentially bind zinc ions, while site 2 has a preference for magnesium and/or manganese ions.</text>
</comment>
<feature type="region of interest" description="Disordered" evidence="10">
    <location>
        <begin position="703"/>
        <end position="765"/>
    </location>
</feature>
<feature type="compositionally biased region" description="Polar residues" evidence="10">
    <location>
        <begin position="737"/>
        <end position="759"/>
    </location>
</feature>
<sequence length="765" mass="85902">MPIVELRRNSSPPHLTSSVAQSLPRTFPATTTSQPSEASSPNANTSVQSMMTVKTAPTSPNAAVWRKISHPPLSRNNDRRQLDLQLQLKNIGTKDDWATITCGFMTENDPYSRTRFAGDECIDGSASSSTSSSTPSAASTMRTVSPSIYQRLLLQSDDLSTLIRSIMDEAKTLLDAETCSLFLVDNEKNELVARVFDHGGDGVEELRVPLEHGVVGRVATTRTMMNVRDAHRCPFFYSHVDELTGFRTHNILCFPIVDNAGTFVGVAELCNKRGARAGFSRHDERCAKAFAVYCATSISHCLLYKKVQEAHRRSHMAAEMVVQGSKFLVAEEGVNKLEAEPVRHWRFWHPNFNDFSFSPRSIGETCFHRAAMTMFDDLGFNQRFRVNKRKLAHFILRVANGYRDVPYHNWSHAFAVAHFCWLVLRTRAARTHLDELERFSLLIACLCHDIDHRGTTNNFQIQSNTPLAQLYSSEGSVLERHHYAQTVTILQMSDCNVLEQLTTLQYKSVLSQIRDVILATDIAAHLNKASRIRQMVNDVEATKRGVGEGFDLMSSDHHYLFSCLVMTASDLSDQSKNFHNSKSIAENIYSEFFAQGDLELQLGHQPAEMMDRRRAYVPQIQVEFMDNIGVPVFDMLSRLVPEGVPTYEAIRANRKCWLAMHEELLSTGRNGRGNTDYLRDEELERRVIERVSRDDPVAAAIAAGVQRQPSQANSPKPSRSLPPPRPQLPSALSPRSARTSPRANSNQPVLPTSSNSLNNPMVIRR</sequence>
<proteinExistence type="inferred from homology"/>
<dbReference type="GO" id="GO:0010628">
    <property type="term" value="P:positive regulation of gene expression"/>
    <property type="evidence" value="ECO:0007669"/>
    <property type="project" value="UniProtKB-ARBA"/>
</dbReference>
<dbReference type="GO" id="GO:0007602">
    <property type="term" value="P:phototransduction"/>
    <property type="evidence" value="ECO:0007669"/>
    <property type="project" value="UniProtKB-ARBA"/>
</dbReference>
<evidence type="ECO:0000256" key="1">
    <source>
        <dbReference type="ARBA" id="ARBA00001073"/>
    </source>
</evidence>
<feature type="active site" description="Proton donor" evidence="6">
    <location>
        <position position="408"/>
    </location>
</feature>
<protein>
    <recommendedName>
        <fullName evidence="9">Phosphodiesterase</fullName>
        <ecNumber evidence="9">3.1.4.-</ecNumber>
    </recommendedName>
</protein>
<dbReference type="InterPro" id="IPR036971">
    <property type="entry name" value="PDEase_catalytic_dom_sf"/>
</dbReference>
<dbReference type="GO" id="GO:0046872">
    <property type="term" value="F:metal ion binding"/>
    <property type="evidence" value="ECO:0007669"/>
    <property type="project" value="UniProtKB-KW"/>
</dbReference>
<comment type="catalytic activity">
    <reaction evidence="1">
        <text>a nucleoside 3',5'-cyclic phosphate + H2O = a nucleoside 5'-phosphate + H(+)</text>
        <dbReference type="Rhea" id="RHEA:14653"/>
        <dbReference type="ChEBI" id="CHEBI:15377"/>
        <dbReference type="ChEBI" id="CHEBI:15378"/>
        <dbReference type="ChEBI" id="CHEBI:57867"/>
        <dbReference type="ChEBI" id="CHEBI:58464"/>
        <dbReference type="EC" id="3.1.4.17"/>
    </reaction>
</comment>
<feature type="compositionally biased region" description="Polar residues" evidence="10">
    <location>
        <begin position="9"/>
        <end position="47"/>
    </location>
</feature>
<feature type="binding site" evidence="7">
    <location>
        <begin position="408"/>
        <end position="412"/>
    </location>
    <ligand>
        <name>AMP</name>
        <dbReference type="ChEBI" id="CHEBI:456215"/>
    </ligand>
</feature>
<dbReference type="SUPFAM" id="SSF55781">
    <property type="entry name" value="GAF domain-like"/>
    <property type="match status" value="1"/>
</dbReference>
<dbReference type="GO" id="GO:0006935">
    <property type="term" value="P:chemotaxis"/>
    <property type="evidence" value="ECO:0007669"/>
    <property type="project" value="UniProtKB-ARBA"/>
</dbReference>
<dbReference type="Pfam" id="PF01590">
    <property type="entry name" value="GAF"/>
    <property type="match status" value="1"/>
</dbReference>
<feature type="binding site" evidence="8">
    <location>
        <position position="449"/>
    </location>
    <ligand>
        <name>Zn(2+)</name>
        <dbReference type="ChEBI" id="CHEBI:29105"/>
        <label>1</label>
    </ligand>
</feature>
<dbReference type="Pfam" id="PF00233">
    <property type="entry name" value="PDEase_I"/>
    <property type="match status" value="1"/>
</dbReference>
<dbReference type="PANTHER" id="PTHR11347">
    <property type="entry name" value="CYCLIC NUCLEOTIDE PHOSPHODIESTERASE"/>
    <property type="match status" value="1"/>
</dbReference>
<keyword evidence="5 9" id="KW-0378">Hydrolase</keyword>
<dbReference type="PROSITE" id="PS00126">
    <property type="entry name" value="PDEASE_I_1"/>
    <property type="match status" value="1"/>
</dbReference>
<evidence type="ECO:0000256" key="4">
    <source>
        <dbReference type="ARBA" id="ARBA00022723"/>
    </source>
</evidence>
<dbReference type="AlphaFoldDB" id="A0A8S1GXP3"/>
<evidence type="ECO:0000313" key="13">
    <source>
        <dbReference type="Proteomes" id="UP000835052"/>
    </source>
</evidence>
<evidence type="ECO:0000256" key="7">
    <source>
        <dbReference type="PIRSR" id="PIRSR623088-2"/>
    </source>
</evidence>
<evidence type="ECO:0000256" key="9">
    <source>
        <dbReference type="RuleBase" id="RU363067"/>
    </source>
</evidence>
<evidence type="ECO:0000256" key="10">
    <source>
        <dbReference type="SAM" id="MobiDB-lite"/>
    </source>
</evidence>
<evidence type="ECO:0000256" key="5">
    <source>
        <dbReference type="ARBA" id="ARBA00022801"/>
    </source>
</evidence>
<dbReference type="InterPro" id="IPR029016">
    <property type="entry name" value="GAF-like_dom_sf"/>
</dbReference>
<gene>
    <name evidence="12" type="ORF">CAUJ_LOCUS3572</name>
</gene>
<dbReference type="CDD" id="cd00077">
    <property type="entry name" value="HDc"/>
    <property type="match status" value="1"/>
</dbReference>
<dbReference type="GO" id="GO:0010446">
    <property type="term" value="P:response to alkaline pH"/>
    <property type="evidence" value="ECO:0007669"/>
    <property type="project" value="UniProtKB-ARBA"/>
</dbReference>
<dbReference type="SUPFAM" id="SSF109604">
    <property type="entry name" value="HD-domain/PDEase-like"/>
    <property type="match status" value="1"/>
</dbReference>
<keyword evidence="3" id="KW-0140">cGMP</keyword>
<dbReference type="InterPro" id="IPR002073">
    <property type="entry name" value="PDEase_catalytic_dom"/>
</dbReference>
<keyword evidence="13" id="KW-1185">Reference proteome</keyword>
<feature type="domain" description="PDEase" evidence="11">
    <location>
        <begin position="308"/>
        <end position="664"/>
    </location>
</feature>
<dbReference type="InterPro" id="IPR003018">
    <property type="entry name" value="GAF"/>
</dbReference>
<dbReference type="OrthoDB" id="295473at2759"/>
<dbReference type="GO" id="GO:0004114">
    <property type="term" value="F:3',5'-cyclic-nucleotide phosphodiesterase activity"/>
    <property type="evidence" value="ECO:0007669"/>
    <property type="project" value="UniProtKB-EC"/>
</dbReference>
<dbReference type="InterPro" id="IPR023088">
    <property type="entry name" value="PDEase"/>
</dbReference>
<feature type="binding site" evidence="7">
    <location>
        <position position="621"/>
    </location>
    <ligand>
        <name>AMP</name>
        <dbReference type="ChEBI" id="CHEBI:456215"/>
    </ligand>
</feature>
<comment type="similarity">
    <text evidence="2 9">Belongs to the cyclic nucleotide phosphodiesterase family.</text>
</comment>
<evidence type="ECO:0000259" key="11">
    <source>
        <dbReference type="PROSITE" id="PS51845"/>
    </source>
</evidence>
<feature type="region of interest" description="Disordered" evidence="10">
    <location>
        <begin position="1"/>
        <end position="47"/>
    </location>
</feature>
<feature type="binding site" evidence="7">
    <location>
        <position position="570"/>
    </location>
    <ligand>
        <name>AMP</name>
        <dbReference type="ChEBI" id="CHEBI:456215"/>
    </ligand>
</feature>